<evidence type="ECO:0000256" key="1">
    <source>
        <dbReference type="ARBA" id="ARBA00022741"/>
    </source>
</evidence>
<organism evidence="3 4">
    <name type="scientific">Reticulomyxa filosa</name>
    <dbReference type="NCBI Taxonomy" id="46433"/>
    <lineage>
        <taxon>Eukaryota</taxon>
        <taxon>Sar</taxon>
        <taxon>Rhizaria</taxon>
        <taxon>Retaria</taxon>
        <taxon>Foraminifera</taxon>
        <taxon>Monothalamids</taxon>
        <taxon>Reticulomyxidae</taxon>
        <taxon>Reticulomyxa</taxon>
    </lineage>
</organism>
<accession>X6NVS3</accession>
<gene>
    <name evidence="3" type="ORF">RFI_07130</name>
</gene>
<dbReference type="InterPro" id="IPR009000">
    <property type="entry name" value="Transl_B-barrel_sf"/>
</dbReference>
<evidence type="ECO:0000313" key="4">
    <source>
        <dbReference type="Proteomes" id="UP000023152"/>
    </source>
</evidence>
<evidence type="ECO:0000313" key="3">
    <source>
        <dbReference type="EMBL" id="ETO29988.1"/>
    </source>
</evidence>
<dbReference type="Gene3D" id="2.40.30.10">
    <property type="entry name" value="Translation factors"/>
    <property type="match status" value="1"/>
</dbReference>
<dbReference type="GO" id="GO:0003746">
    <property type="term" value="F:translation elongation factor activity"/>
    <property type="evidence" value="ECO:0007669"/>
    <property type="project" value="UniProtKB-KW"/>
</dbReference>
<proteinExistence type="predicted"/>
<comment type="caution">
    <text evidence="3">The sequence shown here is derived from an EMBL/GenBank/DDBJ whole genome shotgun (WGS) entry which is preliminary data.</text>
</comment>
<evidence type="ECO:0000256" key="2">
    <source>
        <dbReference type="ARBA" id="ARBA00023134"/>
    </source>
</evidence>
<name>X6NVS3_RETFI</name>
<keyword evidence="3" id="KW-0648">Protein biosynthesis</keyword>
<dbReference type="SUPFAM" id="SSF50447">
    <property type="entry name" value="Translation proteins"/>
    <property type="match status" value="1"/>
</dbReference>
<keyword evidence="1" id="KW-0547">Nucleotide-binding</keyword>
<dbReference type="AlphaFoldDB" id="X6NVS3"/>
<protein>
    <submittedName>
        <fullName evidence="3">Translation elongation factor alpha</fullName>
    </submittedName>
</protein>
<reference evidence="3 4" key="1">
    <citation type="journal article" date="2013" name="Curr. Biol.">
        <title>The Genome of the Foraminiferan Reticulomyxa filosa.</title>
        <authorList>
            <person name="Glockner G."/>
            <person name="Hulsmann N."/>
            <person name="Schleicher M."/>
            <person name="Noegel A.A."/>
            <person name="Eichinger L."/>
            <person name="Gallinger C."/>
            <person name="Pawlowski J."/>
            <person name="Sierra R."/>
            <person name="Euteneuer U."/>
            <person name="Pillet L."/>
            <person name="Moustafa A."/>
            <person name="Platzer M."/>
            <person name="Groth M."/>
            <person name="Szafranski K."/>
            <person name="Schliwa M."/>
        </authorList>
    </citation>
    <scope>NUCLEOTIDE SEQUENCE [LARGE SCALE GENOMIC DNA]</scope>
</reference>
<sequence length="363" mass="41334">MVNKIRSRITKTLHLKHVEKGIPIIPIKILPNCVNIVQTDDGKHFPWYNGFELDLHSSYGFSDCKLVQGKTIIDALSVLSSMATQYRHNRVINHSFHMQIRITVKRIVVGCVDYGSVKIGDTVRTLPRRGDLLGKSFKVVSIQKGHKDIDKAQAGDLIGIKLDPYFAHKNGDILVSEGTQTNSCQVLYLYLYLYEVEFIWSKIFMTRPRNGRMVHGGVMPRIDHFLTVKQVNKPEDKRFFPVIGFVRDFLPKEIVVIICEYYIIVENTTKSSRLYTPSITMNGMRASCVLNGIEYTTSPGDVNKDFEAKGIRSRDEALVIFKPQKPMFLCSYNDRPQYSNIIGFDGTDGFAFSGVVQHVLFKK</sequence>
<dbReference type="PANTHER" id="PTHR23115">
    <property type="entry name" value="TRANSLATION FACTOR"/>
    <property type="match status" value="1"/>
</dbReference>
<dbReference type="Proteomes" id="UP000023152">
    <property type="component" value="Unassembled WGS sequence"/>
</dbReference>
<dbReference type="GO" id="GO:0005525">
    <property type="term" value="F:GTP binding"/>
    <property type="evidence" value="ECO:0007669"/>
    <property type="project" value="UniProtKB-KW"/>
</dbReference>
<dbReference type="EMBL" id="ASPP01005737">
    <property type="protein sequence ID" value="ETO29988.1"/>
    <property type="molecule type" value="Genomic_DNA"/>
</dbReference>
<dbReference type="InterPro" id="IPR050100">
    <property type="entry name" value="TRAFAC_GTPase_members"/>
</dbReference>
<keyword evidence="2" id="KW-0342">GTP-binding</keyword>
<keyword evidence="4" id="KW-1185">Reference proteome</keyword>
<keyword evidence="3" id="KW-0251">Elongation factor</keyword>